<organism evidence="2 3">
    <name type="scientific">Phanerochaete sordida</name>
    <dbReference type="NCBI Taxonomy" id="48140"/>
    <lineage>
        <taxon>Eukaryota</taxon>
        <taxon>Fungi</taxon>
        <taxon>Dikarya</taxon>
        <taxon>Basidiomycota</taxon>
        <taxon>Agaricomycotina</taxon>
        <taxon>Agaricomycetes</taxon>
        <taxon>Polyporales</taxon>
        <taxon>Phanerochaetaceae</taxon>
        <taxon>Phanerochaete</taxon>
    </lineage>
</organism>
<evidence type="ECO:0000313" key="2">
    <source>
        <dbReference type="EMBL" id="GJE85549.1"/>
    </source>
</evidence>
<name>A0A9P3G0N3_9APHY</name>
<protein>
    <submittedName>
        <fullName evidence="2">Uncharacterized protein</fullName>
    </submittedName>
</protein>
<feature type="compositionally biased region" description="Basic and acidic residues" evidence="1">
    <location>
        <begin position="1"/>
        <end position="10"/>
    </location>
</feature>
<dbReference type="AlphaFoldDB" id="A0A9P3G0N3"/>
<reference evidence="2 3" key="1">
    <citation type="submission" date="2021-08" db="EMBL/GenBank/DDBJ databases">
        <title>Draft Genome Sequence of Phanerochaete sordida strain YK-624.</title>
        <authorList>
            <person name="Mori T."/>
            <person name="Dohra H."/>
            <person name="Suzuki T."/>
            <person name="Kawagishi H."/>
            <person name="Hirai H."/>
        </authorList>
    </citation>
    <scope>NUCLEOTIDE SEQUENCE [LARGE SCALE GENOMIC DNA]</scope>
    <source>
        <strain evidence="2 3">YK-624</strain>
    </source>
</reference>
<evidence type="ECO:0000313" key="3">
    <source>
        <dbReference type="Proteomes" id="UP000703269"/>
    </source>
</evidence>
<feature type="region of interest" description="Disordered" evidence="1">
    <location>
        <begin position="145"/>
        <end position="199"/>
    </location>
</feature>
<feature type="region of interest" description="Disordered" evidence="1">
    <location>
        <begin position="1"/>
        <end position="60"/>
    </location>
</feature>
<keyword evidence="3" id="KW-1185">Reference proteome</keyword>
<comment type="caution">
    <text evidence="2">The sequence shown here is derived from an EMBL/GenBank/DDBJ whole genome shotgun (WGS) entry which is preliminary data.</text>
</comment>
<dbReference type="EMBL" id="BPQB01000002">
    <property type="protein sequence ID" value="GJE85549.1"/>
    <property type="molecule type" value="Genomic_DNA"/>
</dbReference>
<proteinExistence type="predicted"/>
<gene>
    <name evidence="2" type="ORF">PsYK624_016280</name>
</gene>
<dbReference type="Proteomes" id="UP000703269">
    <property type="component" value="Unassembled WGS sequence"/>
</dbReference>
<evidence type="ECO:0000256" key="1">
    <source>
        <dbReference type="SAM" id="MobiDB-lite"/>
    </source>
</evidence>
<sequence>MRHAHREPARRSIQPPTRIPNPAVHAVGPPPPLLSSAPRDRTPVPVPRGVEPGAQARPPAPQAVTVCACRALWNPRDRRHASLGLWRGRAPVRVRAWPRVGSGRARTLPRRVPPRAPAQRAPRCFPAQAPAAQRALAGMRRCPRMAGGPGHTAPRRRRSDRLQAARRAHAGVCTRVSRTRAVQGRARRRAVPLASATAT</sequence>
<feature type="compositionally biased region" description="Basic residues" evidence="1">
    <location>
        <begin position="153"/>
        <end position="169"/>
    </location>
</feature>
<accession>A0A9P3G0N3</accession>